<evidence type="ECO:0000313" key="2">
    <source>
        <dbReference type="EMBL" id="KKO10815.1"/>
    </source>
</evidence>
<dbReference type="Gene3D" id="2.60.40.1190">
    <property type="match status" value="1"/>
</dbReference>
<sequence length="803" mass="90367">MPILARFSLGRRRIMVILIAVFALSPCIIVQAQDSAPRLARFSESDAGITLDGRLDEDIWQRVPAIDGMRVIQPDTLAASTLRTDTHIFYTERGVYVGVMNHQDPDTLVARMTSRDTRLERDGFVINIDPSGEGLYGYMMRVNLGGSKTDATILPERQINVQWDGSWDAETSPVDGGWVAEFFIPWTMMALPNVPGETRRIGIYTERQVGHLNETWSFPPLPSTVNEFISAFHKMEIDAIEPSAQLTWYPYLSATHDGIRDESELRTGLEVFWRPTTNTQFSATLNPDFGNVESDDIDVNLTAFETFFPEKRAFFLEGQDVFNTSPRNQSARGPGGPTTLLNTRRIGSAALFDVPSGVNTIATDVSQPTDLLGAAKFTGQNGNWRYGTLLASEDDSEIRGVALDGTRVKVQAEGRDFGVGRLLYEDTTGGGRRSIGWMGTSVSHSNVDAVVNGVDMHYFSADARWVFDGQAVASDVNGVSGQGAFADIIFQPIRGRQHRVAAGYHDDTLDLNTLGFLTRNDLMHLDYNYTRNESNIEGLRSRSTSIFNFNQWNSNGDFVRQGIFAARNYTFLNNHSLMASARYYHRRVDDRLGRGSGDYYVPGRWQFVFGWDTDPSQKLVYNFNLDANSEDLGERNTTTRAGVTYRPVDNFSLLAQVAYTDREGLLVYRGNGRYTSYEATQWSPELTLNYFINARQQIRFGMQWTGLKAFENKFLQVNPNRIEELREVAKPNATSDNFSISRMTFQARYRWEIAPLSDLFVVYTRGGNLPGNTFDDYTGLLQEAWTEPVVDTLVIKLRYRLGS</sequence>
<reference evidence="2" key="1">
    <citation type="journal article" date="2015" name="Nature">
        <title>Complex archaea that bridge the gap between prokaryotes and eukaryotes.</title>
        <authorList>
            <person name="Spang A."/>
            <person name="Saw J.H."/>
            <person name="Jorgensen S.L."/>
            <person name="Zaremba-Niedzwiedzka K."/>
            <person name="Martijn J."/>
            <person name="Lind A.E."/>
            <person name="van Eijk R."/>
            <person name="Schleper C."/>
            <person name="Guy L."/>
            <person name="Ettema T.J."/>
        </authorList>
    </citation>
    <scope>NUCLEOTIDE SEQUENCE</scope>
</reference>
<evidence type="ECO:0000259" key="1">
    <source>
        <dbReference type="Pfam" id="PF19313"/>
    </source>
</evidence>
<organism evidence="2">
    <name type="scientific">marine sediment metagenome</name>
    <dbReference type="NCBI Taxonomy" id="412755"/>
    <lineage>
        <taxon>unclassified sequences</taxon>
        <taxon>metagenomes</taxon>
        <taxon>ecological metagenomes</taxon>
    </lineage>
</organism>
<feature type="domain" description="DUF5916" evidence="1">
    <location>
        <begin position="243"/>
        <end position="799"/>
    </location>
</feature>
<dbReference type="Pfam" id="PF19313">
    <property type="entry name" value="DUF5916"/>
    <property type="match status" value="1"/>
</dbReference>
<protein>
    <recommendedName>
        <fullName evidence="1">DUF5916 domain-containing protein</fullName>
    </recommendedName>
</protein>
<dbReference type="AlphaFoldDB" id="A0A0F9W3B2"/>
<dbReference type="SUPFAM" id="SSF49344">
    <property type="entry name" value="CBD9-like"/>
    <property type="match status" value="1"/>
</dbReference>
<comment type="caution">
    <text evidence="2">The sequence shown here is derived from an EMBL/GenBank/DDBJ whole genome shotgun (WGS) entry which is preliminary data.</text>
</comment>
<dbReference type="EMBL" id="LAZR01000004">
    <property type="protein sequence ID" value="KKO10815.1"/>
    <property type="molecule type" value="Genomic_DNA"/>
</dbReference>
<gene>
    <name evidence="2" type="ORF">LCGC14_0022980</name>
</gene>
<name>A0A0F9W3B2_9ZZZZ</name>
<dbReference type="InterPro" id="IPR045670">
    <property type="entry name" value="DUF5916"/>
</dbReference>
<proteinExistence type="predicted"/>
<accession>A0A0F9W3B2</accession>